<dbReference type="EMBL" id="JAEKJY010000001">
    <property type="protein sequence ID" value="MBN8233611.1"/>
    <property type="molecule type" value="Genomic_DNA"/>
</dbReference>
<name>A0ABS3DQL0_9BACI</name>
<accession>A0ABS3DQL0</accession>
<gene>
    <name evidence="1" type="ORF">JF544_00045</name>
</gene>
<organism evidence="1 2">
    <name type="scientific">Halobacillus kuroshimensis</name>
    <dbReference type="NCBI Taxonomy" id="302481"/>
    <lineage>
        <taxon>Bacteria</taxon>
        <taxon>Bacillati</taxon>
        <taxon>Bacillota</taxon>
        <taxon>Bacilli</taxon>
        <taxon>Bacillales</taxon>
        <taxon>Bacillaceae</taxon>
        <taxon>Halobacillus</taxon>
    </lineage>
</organism>
<proteinExistence type="predicted"/>
<sequence length="109" mass="11897">MAFLLGRSSDFLEEDLVVSHPKGLHLEDPVVDLEGLEDPVAGQVDRADLGAPAECSRLHLQHLHPEDREQSCMPLTPAPCMAVYTVIPGSVLSMEGRSGFIQPTLEEHL</sequence>
<evidence type="ECO:0000313" key="1">
    <source>
        <dbReference type="EMBL" id="MBN8233611.1"/>
    </source>
</evidence>
<reference evidence="1 2" key="1">
    <citation type="submission" date="2020-12" db="EMBL/GenBank/DDBJ databases">
        <title>Oil enriched cultivation method for isolating marine PHA-producing bacteria.</title>
        <authorList>
            <person name="Zheng W."/>
            <person name="Yu S."/>
            <person name="Huang Y."/>
        </authorList>
    </citation>
    <scope>NUCLEOTIDE SEQUENCE [LARGE SCALE GENOMIC DNA]</scope>
    <source>
        <strain evidence="1 2">SY-2-6</strain>
    </source>
</reference>
<protein>
    <submittedName>
        <fullName evidence="1">Uncharacterized protein</fullName>
    </submittedName>
</protein>
<dbReference type="Proteomes" id="UP000663970">
    <property type="component" value="Unassembled WGS sequence"/>
</dbReference>
<comment type="caution">
    <text evidence="1">The sequence shown here is derived from an EMBL/GenBank/DDBJ whole genome shotgun (WGS) entry which is preliminary data.</text>
</comment>
<evidence type="ECO:0000313" key="2">
    <source>
        <dbReference type="Proteomes" id="UP000663970"/>
    </source>
</evidence>
<keyword evidence="2" id="KW-1185">Reference proteome</keyword>